<protein>
    <recommendedName>
        <fullName evidence="3">IgGFc-binding protein N-terminal domain-containing protein</fullName>
    </recommendedName>
</protein>
<evidence type="ECO:0000256" key="2">
    <source>
        <dbReference type="SAM" id="SignalP"/>
    </source>
</evidence>
<dbReference type="STRING" id="1192034.CAP_5911"/>
<dbReference type="InterPro" id="IPR035234">
    <property type="entry name" value="IgGFc-bd_N"/>
</dbReference>
<dbReference type="OrthoDB" id="5486557at2"/>
<dbReference type="eggNOG" id="COG3291">
    <property type="taxonomic scope" value="Bacteria"/>
</dbReference>
<gene>
    <name evidence="4" type="ORF">CAP_5911</name>
</gene>
<evidence type="ECO:0000259" key="3">
    <source>
        <dbReference type="Pfam" id="PF17517"/>
    </source>
</evidence>
<dbReference type="PANTHER" id="PTHR46534">
    <property type="entry name" value="IGGFC_BINDING DOMAIN-CONTAINING PROTEIN"/>
    <property type="match status" value="1"/>
</dbReference>
<feature type="domain" description="IgGFc-binding protein N-terminal" evidence="3">
    <location>
        <begin position="253"/>
        <end position="573"/>
    </location>
</feature>
<dbReference type="RefSeq" id="WP_044236099.1">
    <property type="nucleotide sequence ID" value="NZ_ASRX01000005.1"/>
</dbReference>
<sequence>MKWLHKAMIAVSGLGFSAVLAMSCSATSEDGGFEPSGGNPGSGGNGGSGGSSGVLTGGPGSGGNSGCTTQTCSSDLHQILDCDGNLIEECPPTQGCGETGCVEACESARQNKSSIGCDYYAVAPDIISDGIGACFAAFIANTWTTPVSIAVERDGQSFDLSQFARIPSGNGQALTYAPLPNNQLPPGEVAILFLARYGNTLTNCPSGVTPAFTTGYASVSGTGMGAAFHLTTSAPVVAYTIFPYGGGASAATSASLLLPITVWDTNYIAVDAFRKSTLVAQAQPSIDIVAAENDTQVTINPVVPIVGGPGVAPGPAGAPATYTLQRGQVLQLSQNQQLIGSPIESNKPIGLWGAASCLSIDVGDSACDSAHQQIPPVKALGNEYVAVRYRNRFDGQEESPPWRIVGAVDGTTLTYDPVAPAGAPTTLNSGQVAEFRSSGPFVVRSQDKDHPFYVSAHMTGCVTLGNPFDCRGDPEFVNVIPSDQYLKSYTFFTDPTYPETNLIVTRRRMESGFADVQLGCAGTLTGWQPVGSGGEYEYTRIDLVRGNFVPQGSCDNGRHQISSAGPIGLTVWGWGSAATGGFSTQAVSYAYPAGASIQPINTVTVPAVPQ</sequence>
<proteinExistence type="predicted"/>
<keyword evidence="5" id="KW-1185">Reference proteome</keyword>
<evidence type="ECO:0000256" key="1">
    <source>
        <dbReference type="SAM" id="MobiDB-lite"/>
    </source>
</evidence>
<feature type="compositionally biased region" description="Gly residues" evidence="1">
    <location>
        <begin position="34"/>
        <end position="55"/>
    </location>
</feature>
<dbReference type="EMBL" id="ASRX01000005">
    <property type="protein sequence ID" value="EYF08151.1"/>
    <property type="molecule type" value="Genomic_DNA"/>
</dbReference>
<dbReference type="Proteomes" id="UP000019678">
    <property type="component" value="Unassembled WGS sequence"/>
</dbReference>
<dbReference type="PROSITE" id="PS51257">
    <property type="entry name" value="PROKAR_LIPOPROTEIN"/>
    <property type="match status" value="1"/>
</dbReference>
<feature type="region of interest" description="Disordered" evidence="1">
    <location>
        <begin position="31"/>
        <end position="55"/>
    </location>
</feature>
<evidence type="ECO:0000313" key="4">
    <source>
        <dbReference type="EMBL" id="EYF08151.1"/>
    </source>
</evidence>
<organism evidence="4 5">
    <name type="scientific">Chondromyces apiculatus DSM 436</name>
    <dbReference type="NCBI Taxonomy" id="1192034"/>
    <lineage>
        <taxon>Bacteria</taxon>
        <taxon>Pseudomonadati</taxon>
        <taxon>Myxococcota</taxon>
        <taxon>Polyangia</taxon>
        <taxon>Polyangiales</taxon>
        <taxon>Polyangiaceae</taxon>
        <taxon>Chondromyces</taxon>
    </lineage>
</organism>
<dbReference type="Pfam" id="PF17517">
    <property type="entry name" value="IgGFc_binding"/>
    <property type="match status" value="1"/>
</dbReference>
<comment type="caution">
    <text evidence="4">The sequence shown here is derived from an EMBL/GenBank/DDBJ whole genome shotgun (WGS) entry which is preliminary data.</text>
</comment>
<accession>A0A017THT2</accession>
<dbReference type="PANTHER" id="PTHR46534:SF1">
    <property type="entry name" value="IGGFC-BINDING PROTEIN N-TERMINAL DOMAIN-CONTAINING PROTEIN"/>
    <property type="match status" value="1"/>
</dbReference>
<feature type="signal peptide" evidence="2">
    <location>
        <begin position="1"/>
        <end position="21"/>
    </location>
</feature>
<dbReference type="AlphaFoldDB" id="A0A017THT2"/>
<evidence type="ECO:0000313" key="5">
    <source>
        <dbReference type="Proteomes" id="UP000019678"/>
    </source>
</evidence>
<reference evidence="4 5" key="1">
    <citation type="submission" date="2013-05" db="EMBL/GenBank/DDBJ databases">
        <title>Genome assembly of Chondromyces apiculatus DSM 436.</title>
        <authorList>
            <person name="Sharma G."/>
            <person name="Khatri I."/>
            <person name="Kaur C."/>
            <person name="Mayilraj S."/>
            <person name="Subramanian S."/>
        </authorList>
    </citation>
    <scope>NUCLEOTIDE SEQUENCE [LARGE SCALE GENOMIC DNA]</scope>
    <source>
        <strain evidence="4 5">DSM 436</strain>
    </source>
</reference>
<feature type="chain" id="PRO_5001496638" description="IgGFc-binding protein N-terminal domain-containing protein" evidence="2">
    <location>
        <begin position="22"/>
        <end position="610"/>
    </location>
</feature>
<keyword evidence="2" id="KW-0732">Signal</keyword>
<name>A0A017THT2_9BACT</name>